<gene>
    <name evidence="1" type="ORF">CAEBREN_11463</name>
</gene>
<dbReference type="InParanoid" id="G0NGF0"/>
<reference evidence="2" key="1">
    <citation type="submission" date="2011-07" db="EMBL/GenBank/DDBJ databases">
        <authorList>
            <consortium name="Caenorhabditis brenneri Sequencing and Analysis Consortium"/>
            <person name="Wilson R.K."/>
        </authorList>
    </citation>
    <scope>NUCLEOTIDE SEQUENCE [LARGE SCALE GENOMIC DNA]</scope>
    <source>
        <strain evidence="2">PB2801</strain>
    </source>
</reference>
<evidence type="ECO:0000313" key="1">
    <source>
        <dbReference type="EMBL" id="EGT59971.1"/>
    </source>
</evidence>
<protein>
    <submittedName>
        <fullName evidence="1">Uncharacterized protein</fullName>
    </submittedName>
</protein>
<organism evidence="2">
    <name type="scientific">Caenorhabditis brenneri</name>
    <name type="common">Nematode worm</name>
    <dbReference type="NCBI Taxonomy" id="135651"/>
    <lineage>
        <taxon>Eukaryota</taxon>
        <taxon>Metazoa</taxon>
        <taxon>Ecdysozoa</taxon>
        <taxon>Nematoda</taxon>
        <taxon>Chromadorea</taxon>
        <taxon>Rhabditida</taxon>
        <taxon>Rhabditina</taxon>
        <taxon>Rhabditomorpha</taxon>
        <taxon>Rhabditoidea</taxon>
        <taxon>Rhabditidae</taxon>
        <taxon>Peloderinae</taxon>
        <taxon>Caenorhabditis</taxon>
    </lineage>
</organism>
<dbReference type="Proteomes" id="UP000008068">
    <property type="component" value="Unassembled WGS sequence"/>
</dbReference>
<name>G0NGF0_CAEBE</name>
<proteinExistence type="predicted"/>
<dbReference type="EMBL" id="GL379879">
    <property type="protein sequence ID" value="EGT59971.1"/>
    <property type="molecule type" value="Genomic_DNA"/>
</dbReference>
<dbReference type="HOGENOM" id="CLU_2814706_0_0_1"/>
<sequence length="67" mass="7734">MDSCSVHDELSLFFLMEASSKNPNCYLVCLNLFRLKLFLIFRKDIFSDCSTEGKRRESMEKGDGMGE</sequence>
<evidence type="ECO:0000313" key="2">
    <source>
        <dbReference type="Proteomes" id="UP000008068"/>
    </source>
</evidence>
<accession>G0NGF0</accession>
<keyword evidence="2" id="KW-1185">Reference proteome</keyword>
<dbReference type="AlphaFoldDB" id="G0NGF0"/>